<keyword evidence="3" id="KW-1185">Reference proteome</keyword>
<evidence type="ECO:0000313" key="2">
    <source>
        <dbReference type="EMBL" id="CAI8028293.1"/>
    </source>
</evidence>
<dbReference type="InterPro" id="IPR030392">
    <property type="entry name" value="S74_ICA"/>
</dbReference>
<dbReference type="Pfam" id="PF13887">
    <property type="entry name" value="MYRF_ICA"/>
    <property type="match status" value="1"/>
</dbReference>
<protein>
    <submittedName>
        <fullName evidence="2">Myelin regulatory factor</fullName>
    </submittedName>
</protein>
<feature type="non-terminal residue" evidence="2">
    <location>
        <position position="191"/>
    </location>
</feature>
<dbReference type="Proteomes" id="UP001174909">
    <property type="component" value="Unassembled WGS sequence"/>
</dbReference>
<organism evidence="2 3">
    <name type="scientific">Geodia barretti</name>
    <name type="common">Barrett's horny sponge</name>
    <dbReference type="NCBI Taxonomy" id="519541"/>
    <lineage>
        <taxon>Eukaryota</taxon>
        <taxon>Metazoa</taxon>
        <taxon>Porifera</taxon>
        <taxon>Demospongiae</taxon>
        <taxon>Heteroscleromorpha</taxon>
        <taxon>Tetractinellida</taxon>
        <taxon>Astrophorina</taxon>
        <taxon>Geodiidae</taxon>
        <taxon>Geodia</taxon>
    </lineage>
</organism>
<dbReference type="GO" id="GO:0005789">
    <property type="term" value="C:endoplasmic reticulum membrane"/>
    <property type="evidence" value="ECO:0007669"/>
    <property type="project" value="TreeGrafter"/>
</dbReference>
<accession>A0AA35SFM7</accession>
<dbReference type="Pfam" id="PF13884">
    <property type="entry name" value="Peptidase_S74"/>
    <property type="match status" value="1"/>
</dbReference>
<dbReference type="PROSITE" id="PS51688">
    <property type="entry name" value="ICA"/>
    <property type="match status" value="1"/>
</dbReference>
<gene>
    <name evidence="2" type="ORF">GBAR_LOCUS16151</name>
</gene>
<comment type="caution">
    <text evidence="2">The sequence shown here is derived from an EMBL/GenBank/DDBJ whole genome shotgun (WGS) entry which is preliminary data.</text>
</comment>
<evidence type="ECO:0000259" key="1">
    <source>
        <dbReference type="PROSITE" id="PS51688"/>
    </source>
</evidence>
<dbReference type="GO" id="GO:0045893">
    <property type="term" value="P:positive regulation of DNA-templated transcription"/>
    <property type="evidence" value="ECO:0007669"/>
    <property type="project" value="TreeGrafter"/>
</dbReference>
<dbReference type="EMBL" id="CASHTH010002323">
    <property type="protein sequence ID" value="CAI8028293.1"/>
    <property type="molecule type" value="Genomic_DNA"/>
</dbReference>
<dbReference type="GO" id="GO:0003700">
    <property type="term" value="F:DNA-binding transcription factor activity"/>
    <property type="evidence" value="ECO:0007669"/>
    <property type="project" value="TreeGrafter"/>
</dbReference>
<sequence>NFDNDCDYLWLKSSTPESIYHHGRVGINTDKPEEALSVNGNIRVTGCIEHPSDMRIKTDILPVDSSRQLERVCQMRLYQYRYKDGVMRGANPSNESRHQVGVLAQELRDILPDAVHETNTDVPLSDGGTVSKLLVINKDRILMETVGAVQGLKKIADDVNHRLDSLEKGFSQTHTLKNSKDRFSREGTGET</sequence>
<dbReference type="AlphaFoldDB" id="A0AA35SFM7"/>
<dbReference type="GO" id="GO:0005634">
    <property type="term" value="C:nucleus"/>
    <property type="evidence" value="ECO:0007669"/>
    <property type="project" value="TreeGrafter"/>
</dbReference>
<evidence type="ECO:0000313" key="3">
    <source>
        <dbReference type="Proteomes" id="UP001174909"/>
    </source>
</evidence>
<dbReference type="InterPro" id="IPR051577">
    <property type="entry name" value="MRF-like"/>
</dbReference>
<proteinExistence type="predicted"/>
<feature type="domain" description="Peptidase S74" evidence="1">
    <location>
        <begin position="52"/>
        <end position="170"/>
    </location>
</feature>
<dbReference type="InterPro" id="IPR026932">
    <property type="entry name" value="MYRF_ICA"/>
</dbReference>
<dbReference type="GO" id="GO:0043565">
    <property type="term" value="F:sequence-specific DNA binding"/>
    <property type="evidence" value="ECO:0007669"/>
    <property type="project" value="TreeGrafter"/>
</dbReference>
<dbReference type="PANTHER" id="PTHR13029">
    <property type="match status" value="1"/>
</dbReference>
<feature type="non-terminal residue" evidence="2">
    <location>
        <position position="1"/>
    </location>
</feature>
<dbReference type="PANTHER" id="PTHR13029:SF18">
    <property type="entry name" value="MYELIN REGULATORY FACTOR HOMOLOG 1"/>
    <property type="match status" value="1"/>
</dbReference>
<dbReference type="GO" id="GO:0016540">
    <property type="term" value="P:protein autoprocessing"/>
    <property type="evidence" value="ECO:0007669"/>
    <property type="project" value="InterPro"/>
</dbReference>
<reference evidence="2" key="1">
    <citation type="submission" date="2023-03" db="EMBL/GenBank/DDBJ databases">
        <authorList>
            <person name="Steffen K."/>
            <person name="Cardenas P."/>
        </authorList>
    </citation>
    <scope>NUCLEOTIDE SEQUENCE</scope>
</reference>
<name>A0AA35SFM7_GEOBA</name>